<feature type="region of interest" description="Disordered" evidence="1">
    <location>
        <begin position="1"/>
        <end position="27"/>
    </location>
</feature>
<feature type="region of interest" description="Disordered" evidence="1">
    <location>
        <begin position="278"/>
        <end position="297"/>
    </location>
</feature>
<feature type="region of interest" description="Disordered" evidence="1">
    <location>
        <begin position="215"/>
        <end position="242"/>
    </location>
</feature>
<feature type="region of interest" description="Disordered" evidence="1">
    <location>
        <begin position="88"/>
        <end position="127"/>
    </location>
</feature>
<protein>
    <submittedName>
        <fullName evidence="2">Uncharacterized protein</fullName>
    </submittedName>
</protein>
<accession>F9D5B3</accession>
<feature type="compositionally biased region" description="Low complexity" evidence="1">
    <location>
        <begin position="1"/>
        <end position="11"/>
    </location>
</feature>
<evidence type="ECO:0000313" key="3">
    <source>
        <dbReference type="Proteomes" id="UP000007820"/>
    </source>
</evidence>
<comment type="caution">
    <text evidence="2">The sequence shown here is derived from an EMBL/GenBank/DDBJ whole genome shotgun (WGS) entry which is preliminary data.</text>
</comment>
<gene>
    <name evidence="2" type="ORF">HMPREF9136_2041</name>
</gene>
<evidence type="ECO:0000256" key="1">
    <source>
        <dbReference type="SAM" id="MobiDB-lite"/>
    </source>
</evidence>
<organism evidence="2 3">
    <name type="scientific">Prevotella dentalis (strain ATCC 49559 / DSM 3688 / JCM 13448 / NCTC 12043 / ES 2772)</name>
    <name type="common">Mitsuokella dentalis</name>
    <dbReference type="NCBI Taxonomy" id="908937"/>
    <lineage>
        <taxon>Bacteria</taxon>
        <taxon>Pseudomonadati</taxon>
        <taxon>Bacteroidota</taxon>
        <taxon>Bacteroidia</taxon>
        <taxon>Bacteroidales</taxon>
        <taxon>Prevotellaceae</taxon>
        <taxon>Prevotella</taxon>
    </lineage>
</organism>
<sequence length="328" mass="34173">MHLPRAAARQRCGGRRGHADSFRQNDKTLNDGNFFARFCLGTAVAGHPFVRSLDGGCAPHAPLAGVAGAHGLDGGCAGRAHPPADALEQRAAHPPHRRGRAAGLGGDYRPARPSRHGPPAAARRGRHAAGRAVCQPLHGLSGAGTAASLRYAPFHSCAGLGYRRHHRPECQGSAHLLHGFAAPCAALPLPAGQRRNPPRGPAPLCAAQLSGRPLPAAEADERHGHPLGPVTSAGTGAGRSGRRHGRGIPVVALCGRAGRLDGLALDHARNRTPLRFRRLRPSAPGEPRHAGGSCRAYGRPADRARRAADVCCGASRSVFIQSFSTPPY</sequence>
<dbReference type="AlphaFoldDB" id="F9D5B3"/>
<reference evidence="2 3" key="1">
    <citation type="submission" date="2011-04" db="EMBL/GenBank/DDBJ databases">
        <authorList>
            <person name="Muzny D."/>
            <person name="Qin X."/>
            <person name="Deng J."/>
            <person name="Jiang H."/>
            <person name="Liu Y."/>
            <person name="Qu J."/>
            <person name="Song X.-Z."/>
            <person name="Zhang L."/>
            <person name="Thornton R."/>
            <person name="Coyle M."/>
            <person name="Francisco L."/>
            <person name="Jackson L."/>
            <person name="Javaid M."/>
            <person name="Korchina V."/>
            <person name="Kovar C."/>
            <person name="Mata R."/>
            <person name="Mathew T."/>
            <person name="Ngo R."/>
            <person name="Nguyen L."/>
            <person name="Nguyen N."/>
            <person name="Okwuonu G."/>
            <person name="Ongeri F."/>
            <person name="Pham C."/>
            <person name="Simmons D."/>
            <person name="Wilczek-Boney K."/>
            <person name="Hale W."/>
            <person name="Jakkamsetti A."/>
            <person name="Pham P."/>
            <person name="Ruth R."/>
            <person name="San Lucas F."/>
            <person name="Warren J."/>
            <person name="Zhang J."/>
            <person name="Zhao Z."/>
            <person name="Zhou C."/>
            <person name="Zhu D."/>
            <person name="Lee S."/>
            <person name="Bess C."/>
            <person name="Blankenburg K."/>
            <person name="Forbes L."/>
            <person name="Fu Q."/>
            <person name="Gubbala S."/>
            <person name="Hirani K."/>
            <person name="Jayaseelan J.C."/>
            <person name="Lara F."/>
            <person name="Munidasa M."/>
            <person name="Palculict T."/>
            <person name="Patil S."/>
            <person name="Pu L.-L."/>
            <person name="Saada N."/>
            <person name="Tang L."/>
            <person name="Weissenberger G."/>
            <person name="Zhu Y."/>
            <person name="Hemphill L."/>
            <person name="Shang Y."/>
            <person name="Youmans B."/>
            <person name="Ayvaz T."/>
            <person name="Ross M."/>
            <person name="Santibanez J."/>
            <person name="Aqrawi P."/>
            <person name="Gross S."/>
            <person name="Joshi V."/>
            <person name="Fowler G."/>
            <person name="Nazareth L."/>
            <person name="Reid J."/>
            <person name="Worley K."/>
            <person name="Petrosino J."/>
            <person name="Highlander S."/>
            <person name="Gibbs R."/>
        </authorList>
    </citation>
    <scope>NUCLEOTIDE SEQUENCE [LARGE SCALE GENOMIC DNA]</scope>
    <source>
        <strain evidence="2 3">DSM 3688</strain>
    </source>
</reference>
<dbReference type="EMBL" id="AFPW01000034">
    <property type="protein sequence ID" value="EGQ13223.1"/>
    <property type="molecule type" value="Genomic_DNA"/>
</dbReference>
<evidence type="ECO:0000313" key="2">
    <source>
        <dbReference type="EMBL" id="EGQ13223.1"/>
    </source>
</evidence>
<name>F9D5B3_PREDD</name>
<proteinExistence type="predicted"/>
<dbReference type="Proteomes" id="UP000007820">
    <property type="component" value="Unassembled WGS sequence"/>
</dbReference>
<feature type="compositionally biased region" description="Basic and acidic residues" evidence="1">
    <location>
        <begin position="17"/>
        <end position="27"/>
    </location>
</feature>